<dbReference type="AlphaFoldDB" id="A0A0F4KPI2"/>
<evidence type="ECO:0000256" key="5">
    <source>
        <dbReference type="ARBA" id="ARBA00022741"/>
    </source>
</evidence>
<dbReference type="Pfam" id="PF01018">
    <property type="entry name" value="GTP1_OBG"/>
    <property type="match status" value="1"/>
</dbReference>
<evidence type="ECO:0000256" key="7">
    <source>
        <dbReference type="ARBA" id="ARBA00022842"/>
    </source>
</evidence>
<dbReference type="NCBIfam" id="NF008954">
    <property type="entry name" value="PRK12296.1"/>
    <property type="match status" value="1"/>
</dbReference>
<protein>
    <recommendedName>
        <fullName evidence="9">GTPase Obg</fullName>
        <ecNumber evidence="9">3.6.5.-</ecNumber>
    </recommendedName>
    <alternativeName>
        <fullName evidence="9">GTP-binding protein Obg</fullName>
    </alternativeName>
</protein>
<keyword evidence="5 9" id="KW-0547">Nucleotide-binding</keyword>
<organism evidence="13 14">
    <name type="scientific">Bombilactobacillus mellis</name>
    <dbReference type="NCBI Taxonomy" id="1218508"/>
    <lineage>
        <taxon>Bacteria</taxon>
        <taxon>Bacillati</taxon>
        <taxon>Bacillota</taxon>
        <taxon>Bacilli</taxon>
        <taxon>Lactobacillales</taxon>
        <taxon>Lactobacillaceae</taxon>
        <taxon>Bombilactobacillus</taxon>
    </lineage>
</organism>
<dbReference type="PROSITE" id="PS51883">
    <property type="entry name" value="OBG"/>
    <property type="match status" value="1"/>
</dbReference>
<dbReference type="SUPFAM" id="SSF102741">
    <property type="entry name" value="Obg GTP-binding protein C-terminal domain"/>
    <property type="match status" value="1"/>
</dbReference>
<dbReference type="InterPro" id="IPR036346">
    <property type="entry name" value="GTP-bd_prot_GTP1/OBG_C_sf"/>
</dbReference>
<dbReference type="GO" id="GO:0003924">
    <property type="term" value="F:GTPase activity"/>
    <property type="evidence" value="ECO:0007669"/>
    <property type="project" value="UniProtKB-UniRule"/>
</dbReference>
<dbReference type="FunFam" id="2.70.210.12:FF:000001">
    <property type="entry name" value="GTPase Obg"/>
    <property type="match status" value="1"/>
</dbReference>
<dbReference type="PANTHER" id="PTHR11702:SF31">
    <property type="entry name" value="MITOCHONDRIAL RIBOSOME-ASSOCIATED GTPASE 2"/>
    <property type="match status" value="1"/>
</dbReference>
<feature type="domain" description="Obg" evidence="12">
    <location>
        <begin position="1"/>
        <end position="158"/>
    </location>
</feature>
<dbReference type="NCBIfam" id="NF008956">
    <property type="entry name" value="PRK12299.1"/>
    <property type="match status" value="1"/>
</dbReference>
<comment type="subcellular location">
    <subcellularLocation>
        <location evidence="9">Cytoplasm</location>
    </subcellularLocation>
</comment>
<dbReference type="STRING" id="1218508.JG29_09730"/>
<dbReference type="Proteomes" id="UP000033695">
    <property type="component" value="Unassembled WGS sequence"/>
</dbReference>
<dbReference type="PANTHER" id="PTHR11702">
    <property type="entry name" value="DEVELOPMENTALLY REGULATED GTP-BINDING PROTEIN-RELATED"/>
    <property type="match status" value="1"/>
</dbReference>
<evidence type="ECO:0000256" key="1">
    <source>
        <dbReference type="ARBA" id="ARBA00001946"/>
    </source>
</evidence>
<name>A0A0F4KPI2_9LACO</name>
<dbReference type="SUPFAM" id="SSF82051">
    <property type="entry name" value="Obg GTP-binding protein N-terminal domain"/>
    <property type="match status" value="1"/>
</dbReference>
<feature type="binding site" evidence="9">
    <location>
        <begin position="282"/>
        <end position="285"/>
    </location>
    <ligand>
        <name>GTP</name>
        <dbReference type="ChEBI" id="CHEBI:37565"/>
    </ligand>
</feature>
<keyword evidence="6 9" id="KW-0378">Hydrolase</keyword>
<keyword evidence="7 9" id="KW-0460">Magnesium</keyword>
<dbReference type="InterPro" id="IPR045086">
    <property type="entry name" value="OBG_GTPase"/>
</dbReference>
<dbReference type="EMBL" id="JXBZ01000008">
    <property type="protein sequence ID" value="KJY48572.1"/>
    <property type="molecule type" value="Genomic_DNA"/>
</dbReference>
<feature type="binding site" evidence="9">
    <location>
        <begin position="311"/>
        <end position="313"/>
    </location>
    <ligand>
        <name>GTP</name>
        <dbReference type="ChEBI" id="CHEBI:37565"/>
    </ligand>
</feature>
<feature type="binding site" evidence="9">
    <location>
        <position position="172"/>
    </location>
    <ligand>
        <name>Mg(2+)</name>
        <dbReference type="ChEBI" id="CHEBI:18420"/>
    </ligand>
</feature>
<dbReference type="HOGENOM" id="CLU_011747_2_1_9"/>
<evidence type="ECO:0000313" key="14">
    <source>
        <dbReference type="Proteomes" id="UP000033695"/>
    </source>
</evidence>
<dbReference type="GO" id="GO:0042254">
    <property type="term" value="P:ribosome biogenesis"/>
    <property type="evidence" value="ECO:0007669"/>
    <property type="project" value="UniProtKB-UniRule"/>
</dbReference>
<keyword evidence="8 9" id="KW-0342">GTP-binding</keyword>
<feature type="binding site" evidence="9">
    <location>
        <position position="192"/>
    </location>
    <ligand>
        <name>Mg(2+)</name>
        <dbReference type="ChEBI" id="CHEBI:18420"/>
    </ligand>
</feature>
<evidence type="ECO:0000313" key="13">
    <source>
        <dbReference type="EMBL" id="KJY48572.1"/>
    </source>
</evidence>
<evidence type="ECO:0000256" key="6">
    <source>
        <dbReference type="ARBA" id="ARBA00022801"/>
    </source>
</evidence>
<proteinExistence type="inferred from homology"/>
<evidence type="ECO:0000259" key="12">
    <source>
        <dbReference type="PROSITE" id="PS51883"/>
    </source>
</evidence>
<dbReference type="GO" id="GO:0005737">
    <property type="term" value="C:cytoplasm"/>
    <property type="evidence" value="ECO:0007669"/>
    <property type="project" value="UniProtKB-SubCell"/>
</dbReference>
<dbReference type="Gene3D" id="3.30.300.350">
    <property type="entry name" value="GTP-binding protein OBG, C-terminal domain"/>
    <property type="match status" value="1"/>
</dbReference>
<keyword evidence="4 9" id="KW-0479">Metal-binding</keyword>
<comment type="cofactor">
    <cofactor evidence="1 9">
        <name>Mg(2+)</name>
        <dbReference type="ChEBI" id="CHEBI:18420"/>
    </cofactor>
</comment>
<dbReference type="PIRSF" id="PIRSF002401">
    <property type="entry name" value="GTP_bd_Obg/CgtA"/>
    <property type="match status" value="1"/>
</dbReference>
<dbReference type="NCBIfam" id="TIGR02729">
    <property type="entry name" value="Obg_CgtA"/>
    <property type="match status" value="1"/>
</dbReference>
<feature type="binding site" evidence="9">
    <location>
        <begin position="212"/>
        <end position="215"/>
    </location>
    <ligand>
        <name>GTP</name>
        <dbReference type="ChEBI" id="CHEBI:37565"/>
    </ligand>
</feature>
<dbReference type="InterPro" id="IPR027417">
    <property type="entry name" value="P-loop_NTPase"/>
</dbReference>
<evidence type="ECO:0000256" key="8">
    <source>
        <dbReference type="ARBA" id="ARBA00023134"/>
    </source>
</evidence>
<evidence type="ECO:0000259" key="11">
    <source>
        <dbReference type="PROSITE" id="PS51881"/>
    </source>
</evidence>
<evidence type="ECO:0000256" key="2">
    <source>
        <dbReference type="ARBA" id="ARBA00007699"/>
    </source>
</evidence>
<evidence type="ECO:0000256" key="3">
    <source>
        <dbReference type="ARBA" id="ARBA00022490"/>
    </source>
</evidence>
<feature type="binding site" evidence="9">
    <location>
        <begin position="190"/>
        <end position="194"/>
    </location>
    <ligand>
        <name>GTP</name>
        <dbReference type="ChEBI" id="CHEBI:37565"/>
    </ligand>
</feature>
<dbReference type="HAMAP" id="MF_01454">
    <property type="entry name" value="GTPase_Obg"/>
    <property type="match status" value="1"/>
</dbReference>
<dbReference type="PROSITE" id="PS51710">
    <property type="entry name" value="G_OBG"/>
    <property type="match status" value="1"/>
</dbReference>
<evidence type="ECO:0000259" key="10">
    <source>
        <dbReference type="PROSITE" id="PS51710"/>
    </source>
</evidence>
<dbReference type="OrthoDB" id="9807318at2"/>
<keyword evidence="14" id="KW-1185">Reference proteome</keyword>
<feature type="domain" description="OCT" evidence="11">
    <location>
        <begin position="352"/>
        <end position="429"/>
    </location>
</feature>
<comment type="similarity">
    <text evidence="2 9">Belongs to the TRAFAC class OBG-HflX-like GTPase superfamily. OBG GTPase family.</text>
</comment>
<dbReference type="Gene3D" id="2.70.210.12">
    <property type="entry name" value="GTP1/OBG domain"/>
    <property type="match status" value="1"/>
</dbReference>
<dbReference type="InterPro" id="IPR036726">
    <property type="entry name" value="GTP1_OBG_dom_sf"/>
</dbReference>
<comment type="subunit">
    <text evidence="9">Monomer.</text>
</comment>
<comment type="caution">
    <text evidence="13">The sequence shown here is derived from an EMBL/GenBank/DDBJ whole genome shotgun (WGS) entry which is preliminary data.</text>
</comment>
<dbReference type="PROSITE" id="PS51881">
    <property type="entry name" value="OCT"/>
    <property type="match status" value="1"/>
</dbReference>
<dbReference type="NCBIfam" id="NF008955">
    <property type="entry name" value="PRK12297.1"/>
    <property type="match status" value="1"/>
</dbReference>
<dbReference type="NCBIfam" id="TIGR03595">
    <property type="entry name" value="Obg_CgtA_exten"/>
    <property type="match status" value="1"/>
</dbReference>
<feature type="domain" description="OBG-type G" evidence="10">
    <location>
        <begin position="159"/>
        <end position="330"/>
    </location>
</feature>
<dbReference type="PRINTS" id="PR00326">
    <property type="entry name" value="GTP1OBG"/>
</dbReference>
<dbReference type="CDD" id="cd01898">
    <property type="entry name" value="Obg"/>
    <property type="match status" value="1"/>
</dbReference>
<dbReference type="EC" id="3.6.5.-" evidence="9"/>
<dbReference type="InterPro" id="IPR006169">
    <property type="entry name" value="GTP1_OBG_dom"/>
</dbReference>
<dbReference type="GO" id="GO:0005525">
    <property type="term" value="F:GTP binding"/>
    <property type="evidence" value="ECO:0007669"/>
    <property type="project" value="UniProtKB-UniRule"/>
</dbReference>
<dbReference type="Gene3D" id="3.40.50.300">
    <property type="entry name" value="P-loop containing nucleotide triphosphate hydrolases"/>
    <property type="match status" value="1"/>
</dbReference>
<dbReference type="InterPro" id="IPR014100">
    <property type="entry name" value="GTP-bd_Obg/CgtA"/>
</dbReference>
<dbReference type="InterPro" id="IPR031167">
    <property type="entry name" value="G_OBG"/>
</dbReference>
<dbReference type="InterPro" id="IPR015349">
    <property type="entry name" value="OCT_dom"/>
</dbReference>
<evidence type="ECO:0000256" key="4">
    <source>
        <dbReference type="ARBA" id="ARBA00022723"/>
    </source>
</evidence>
<accession>A0A0F4KPI2</accession>
<dbReference type="PATRIC" id="fig|1218508.4.peg.958"/>
<evidence type="ECO:0000256" key="9">
    <source>
        <dbReference type="HAMAP-Rule" id="MF_01454"/>
    </source>
</evidence>
<dbReference type="Pfam" id="PF01926">
    <property type="entry name" value="MMR_HSR1"/>
    <property type="match status" value="1"/>
</dbReference>
<reference evidence="13 14" key="1">
    <citation type="submission" date="2014-12" db="EMBL/GenBank/DDBJ databases">
        <title>Comparative genomics of the lactic acid bacteria isolated from the honey bee gut.</title>
        <authorList>
            <person name="Ellegaard K.M."/>
            <person name="Tamarit D."/>
            <person name="Javelind E."/>
            <person name="Olofsson T."/>
            <person name="Andersson S.G."/>
            <person name="Vasquez A."/>
        </authorList>
    </citation>
    <scope>NUCLEOTIDE SEQUENCE [LARGE SCALE GENOMIC DNA]</scope>
    <source>
        <strain evidence="13 14">Hon2</strain>
    </source>
</reference>
<comment type="function">
    <text evidence="9">An essential GTPase which binds GTP, GDP and possibly (p)ppGpp with moderate affinity, with high nucleotide exchange rates and a fairly low GTP hydrolysis rate. Plays a role in control of the cell cycle, stress response, ribosome biogenesis and in those bacteria that undergo differentiation, in morphogenesis control.</text>
</comment>
<dbReference type="Pfam" id="PF09269">
    <property type="entry name" value="DUF1967"/>
    <property type="match status" value="1"/>
</dbReference>
<dbReference type="SUPFAM" id="SSF52540">
    <property type="entry name" value="P-loop containing nucleoside triphosphate hydrolases"/>
    <property type="match status" value="1"/>
</dbReference>
<dbReference type="GO" id="GO:0000287">
    <property type="term" value="F:magnesium ion binding"/>
    <property type="evidence" value="ECO:0007669"/>
    <property type="project" value="InterPro"/>
</dbReference>
<feature type="binding site" evidence="9">
    <location>
        <begin position="165"/>
        <end position="172"/>
    </location>
    <ligand>
        <name>GTP</name>
        <dbReference type="ChEBI" id="CHEBI:37565"/>
    </ligand>
</feature>
<sequence length="429" mass="46345">MFVDNVTITVKAGNGGDGAVAFRHEKYVPKGGPAGGDGGNGGSVILKVDSGLRTLTDFRYRRHFKAAAGGAGMIKAMHGANAKDIYITVPPGTIVTDLDSGQVLGDLTQNEQELVVAQGGHGGRGNIHFANSRNTAPEVAENGTAGEQRALKLELQVLADVGLVGLPSVGKSTLLSTVTAAKPKIAAYHFTTLSPNLGMVQLDDGRDFVLADLPGLIAGASQGSGLGFQFLRHIERTRVILHLIEMDPNNGRDPVADYRQICQELNNYDSKILQRPQIIVATKMDLTGAQQCLANFKQELGSEVAEIYPISSVTHQGVQDLMRHTADVLAQLPSKATTKAATQESDEKIYHFAPDDKKELKVQRLDEHTYQVLSLRVSELLQRSNLDYQDGIMRFARKLQRLGVDDALIQAGAQTGDTVVIDDFEFEFM</sequence>
<dbReference type="InterPro" id="IPR006073">
    <property type="entry name" value="GTP-bd"/>
</dbReference>
<gene>
    <name evidence="9 13" type="primary">obg</name>
    <name evidence="13" type="ORF">JG29_09730</name>
</gene>
<keyword evidence="3 9" id="KW-0963">Cytoplasm</keyword>
<dbReference type="RefSeq" id="WP_045922836.1">
    <property type="nucleotide sequence ID" value="NZ_JBHTHW010000008.1"/>
</dbReference>